<dbReference type="GO" id="GO:0005524">
    <property type="term" value="F:ATP binding"/>
    <property type="evidence" value="ECO:0007669"/>
    <property type="project" value="UniProtKB-UniRule"/>
</dbReference>
<dbReference type="AlphaFoldDB" id="A0A0P8BFF7"/>
<dbReference type="GO" id="GO:0004674">
    <property type="term" value="F:protein serine/threonine kinase activity"/>
    <property type="evidence" value="ECO:0007669"/>
    <property type="project" value="UniProtKB-KW"/>
</dbReference>
<dbReference type="Pfam" id="PF00069">
    <property type="entry name" value="Pkinase"/>
    <property type="match status" value="1"/>
</dbReference>
<keyword evidence="8" id="KW-0723">Serine/threonine-protein kinase</keyword>
<feature type="binding site" evidence="5">
    <location>
        <position position="44"/>
    </location>
    <ligand>
        <name>ATP</name>
        <dbReference type="ChEBI" id="CHEBI:30616"/>
    </ligand>
</feature>
<evidence type="ECO:0000256" key="2">
    <source>
        <dbReference type="ARBA" id="ARBA00022741"/>
    </source>
</evidence>
<dbReference type="STRING" id="1666911.HLUCCA11_21370"/>
<dbReference type="Gene3D" id="3.30.200.20">
    <property type="entry name" value="Phosphorylase Kinase, domain 1"/>
    <property type="match status" value="1"/>
</dbReference>
<dbReference type="InterPro" id="IPR000719">
    <property type="entry name" value="Prot_kinase_dom"/>
</dbReference>
<dbReference type="Gene3D" id="1.10.510.10">
    <property type="entry name" value="Transferase(Phosphotransferase) domain 1"/>
    <property type="match status" value="1"/>
</dbReference>
<evidence type="ECO:0000259" key="7">
    <source>
        <dbReference type="PROSITE" id="PS50011"/>
    </source>
</evidence>
<dbReference type="PANTHER" id="PTHR43289">
    <property type="entry name" value="MITOGEN-ACTIVATED PROTEIN KINASE KINASE KINASE 20-RELATED"/>
    <property type="match status" value="1"/>
</dbReference>
<dbReference type="CDD" id="cd14014">
    <property type="entry name" value="STKc_PknB_like"/>
    <property type="match status" value="1"/>
</dbReference>
<dbReference type="PATRIC" id="fig|1666911.3.peg.3405"/>
<dbReference type="InterPro" id="IPR017441">
    <property type="entry name" value="Protein_kinase_ATP_BS"/>
</dbReference>
<feature type="domain" description="Protein kinase" evidence="7">
    <location>
        <begin position="14"/>
        <end position="294"/>
    </location>
</feature>
<comment type="caution">
    <text evidence="8">The sequence shown here is derived from an EMBL/GenBank/DDBJ whole genome shotgun (WGS) entry which is preliminary data.</text>
</comment>
<dbReference type="InterPro" id="IPR008271">
    <property type="entry name" value="Ser/Thr_kinase_AS"/>
</dbReference>
<dbReference type="PANTHER" id="PTHR43289:SF34">
    <property type="entry name" value="SERINE_THREONINE-PROTEIN KINASE YBDM-RELATED"/>
    <property type="match status" value="1"/>
</dbReference>
<evidence type="ECO:0000256" key="6">
    <source>
        <dbReference type="SAM" id="MobiDB-lite"/>
    </source>
</evidence>
<evidence type="ECO:0000256" key="3">
    <source>
        <dbReference type="ARBA" id="ARBA00022777"/>
    </source>
</evidence>
<evidence type="ECO:0000256" key="1">
    <source>
        <dbReference type="ARBA" id="ARBA00022679"/>
    </source>
</evidence>
<organism evidence="8 9">
    <name type="scientific">Phormidesmis priestleyi Ana</name>
    <dbReference type="NCBI Taxonomy" id="1666911"/>
    <lineage>
        <taxon>Bacteria</taxon>
        <taxon>Bacillati</taxon>
        <taxon>Cyanobacteriota</taxon>
        <taxon>Cyanophyceae</taxon>
        <taxon>Leptolyngbyales</taxon>
        <taxon>Leptolyngbyaceae</taxon>
        <taxon>Phormidesmis</taxon>
    </lineage>
</organism>
<reference evidence="8 9" key="1">
    <citation type="submission" date="2015-09" db="EMBL/GenBank/DDBJ databases">
        <title>Identification and resolution of microdiversity through metagenomic sequencing of parallel consortia.</title>
        <authorList>
            <person name="Nelson W.C."/>
            <person name="Romine M.F."/>
            <person name="Lindemann S.R."/>
        </authorList>
    </citation>
    <scope>NUCLEOTIDE SEQUENCE [LARGE SCALE GENOMIC DNA]</scope>
    <source>
        <strain evidence="8">Ana</strain>
    </source>
</reference>
<dbReference type="SMART" id="SM00220">
    <property type="entry name" value="S_TKc"/>
    <property type="match status" value="1"/>
</dbReference>
<dbReference type="PROSITE" id="PS00108">
    <property type="entry name" value="PROTEIN_KINASE_ST"/>
    <property type="match status" value="1"/>
</dbReference>
<evidence type="ECO:0000313" key="8">
    <source>
        <dbReference type="EMBL" id="KPQ32488.1"/>
    </source>
</evidence>
<dbReference type="EMBL" id="LJZR01000055">
    <property type="protein sequence ID" value="KPQ32488.1"/>
    <property type="molecule type" value="Genomic_DNA"/>
</dbReference>
<evidence type="ECO:0000313" key="9">
    <source>
        <dbReference type="Proteomes" id="UP000050465"/>
    </source>
</evidence>
<keyword evidence="2 5" id="KW-0547">Nucleotide-binding</keyword>
<dbReference type="SUPFAM" id="SSF56112">
    <property type="entry name" value="Protein kinase-like (PK-like)"/>
    <property type="match status" value="1"/>
</dbReference>
<dbReference type="PROSITE" id="PS50011">
    <property type="entry name" value="PROTEIN_KINASE_DOM"/>
    <property type="match status" value="1"/>
</dbReference>
<dbReference type="InterPro" id="IPR011009">
    <property type="entry name" value="Kinase-like_dom_sf"/>
</dbReference>
<accession>A0A0P8BFF7</accession>
<evidence type="ECO:0000256" key="4">
    <source>
        <dbReference type="ARBA" id="ARBA00022840"/>
    </source>
</evidence>
<dbReference type="Proteomes" id="UP000050465">
    <property type="component" value="Unassembled WGS sequence"/>
</dbReference>
<proteinExistence type="predicted"/>
<evidence type="ECO:0000256" key="5">
    <source>
        <dbReference type="PROSITE-ProRule" id="PRU10141"/>
    </source>
</evidence>
<keyword evidence="1 8" id="KW-0808">Transferase</keyword>
<protein>
    <submittedName>
        <fullName evidence="8">Serine/threonine protein kinase, bacterial</fullName>
        <ecNumber evidence="8">2.7.11.1</ecNumber>
    </submittedName>
</protein>
<name>A0A0P8BFF7_9CYAN</name>
<keyword evidence="3 8" id="KW-0418">Kinase</keyword>
<gene>
    <name evidence="8" type="ORF">HLUCCA11_21370</name>
</gene>
<dbReference type="PROSITE" id="PS00107">
    <property type="entry name" value="PROTEIN_KINASE_ATP"/>
    <property type="match status" value="1"/>
</dbReference>
<feature type="region of interest" description="Disordered" evidence="6">
    <location>
        <begin position="317"/>
        <end position="339"/>
    </location>
</feature>
<dbReference type="EC" id="2.7.11.1" evidence="8"/>
<sequence length="585" mass="66062">MSDPNTGRKISNRYELIEPIGQGSMGKVYLAGDSLLGGVPVAVKFLSQTLLNENMRTRFFREAMTCAQLGQKSMHVVRVTDYGVNEDDVPFYVMEYLKGENIGRLVHKNPLPVPRFLGLVRQILLGLRTAHNGILLKGEVVPIIHRDIKPSNILVISDPSMGELVKILDFGIAKLLQAGSEQTSTFMGTLAYASPEQMEGRELDGRSDIYSLGVMMYQMLSGSLPVKPANNTFGSWYKVHRLVKPRSFVEFEPSIRVPAALQSVVMACLAKQREDRPETIDEIMDAIAPLEDRFGSGFQISQRINTTLSKLPVIGHSDQKHSASNSVEHSSKDSAISRADSNAANQSVALISKSQSAPKTPNHERKHDLEIRLKEQLPKKPIKRLLADDFYLQQVWPPEMPIAQIVFPKLLISEQTQVGTSKEVRMPTLWAMMPAAEIEKRIRNTRYNNFMCTMTPHPMVLWLTAFYNKLEGPRWLPCYLDLKNDQAQKMLWALTDSRQYRILFFSKEAPHRCLHVRPLNVAENQRKLFQEWATLAKSYSSVGSSNDSKELLKRELENNLKPKILMNFEAMHSDAHPGLDASFGF</sequence>
<keyword evidence="4 5" id="KW-0067">ATP-binding</keyword>